<dbReference type="PANTHER" id="PTHR42947:SF1">
    <property type="entry name" value="COB--COM HETERODISULFIDE REDUCTASE SUBUNIT B 1"/>
    <property type="match status" value="1"/>
</dbReference>
<protein>
    <submittedName>
        <fullName evidence="3">Heterodisulfide reductase subunit B</fullName>
    </submittedName>
</protein>
<dbReference type="Gene3D" id="1.20.1050.140">
    <property type="match status" value="1"/>
</dbReference>
<name>A0ABM7WB72_9BACT</name>
<evidence type="ECO:0000256" key="1">
    <source>
        <dbReference type="ARBA" id="ARBA00023002"/>
    </source>
</evidence>
<keyword evidence="1" id="KW-0560">Oxidoreductase</keyword>
<evidence type="ECO:0000313" key="4">
    <source>
        <dbReference type="Proteomes" id="UP000830055"/>
    </source>
</evidence>
<dbReference type="Pfam" id="PF02754">
    <property type="entry name" value="CCG"/>
    <property type="match status" value="2"/>
</dbReference>
<reference evidence="3 4" key="1">
    <citation type="submission" date="2022-01" db="EMBL/GenBank/DDBJ databases">
        <title>Desulfofustis limnae sp. nov., a novel mesophilic sulfate-reducing bacterium isolated from marsh soil.</title>
        <authorList>
            <person name="Watanabe M."/>
            <person name="Takahashi A."/>
            <person name="Kojima H."/>
            <person name="Fukui M."/>
        </authorList>
    </citation>
    <scope>NUCLEOTIDE SEQUENCE [LARGE SCALE GENOMIC DNA]</scope>
    <source>
        <strain evidence="3 4">PPLL</strain>
    </source>
</reference>
<dbReference type="InterPro" id="IPR051278">
    <property type="entry name" value="HdrB/HdrD_reductase"/>
</dbReference>
<evidence type="ECO:0000313" key="3">
    <source>
        <dbReference type="EMBL" id="BDD88258.1"/>
    </source>
</evidence>
<gene>
    <name evidence="3" type="primary">hdrB</name>
    <name evidence="3" type="ORF">DPPLL_26230</name>
</gene>
<dbReference type="EMBL" id="AP025516">
    <property type="protein sequence ID" value="BDD88258.1"/>
    <property type="molecule type" value="Genomic_DNA"/>
</dbReference>
<evidence type="ECO:0000259" key="2">
    <source>
        <dbReference type="Pfam" id="PF02754"/>
    </source>
</evidence>
<dbReference type="RefSeq" id="WP_284151640.1">
    <property type="nucleotide sequence ID" value="NZ_AP025516.1"/>
</dbReference>
<keyword evidence="4" id="KW-1185">Reference proteome</keyword>
<feature type="domain" description="Cysteine-rich" evidence="2">
    <location>
        <begin position="10"/>
        <end position="89"/>
    </location>
</feature>
<dbReference type="Proteomes" id="UP000830055">
    <property type="component" value="Chromosome"/>
</dbReference>
<sequence length="284" mass="32021">MAKPQRLIFSYFPGCSLATSAKENNDSLIRFFRRLGVDLVEVEDWNCCGSSSAHSIDAEIAERLPARNLSLTPAGRPLMVACPSCYVRMKQCQNRLRQDAPRRRGYEKLFGRPVDPELPVVHFFEVLDRLDLKHERYHLCGRLSGLRCAPYYGCMLARPPEMRFEKNHHGLMEEILSHLGAIPVAWAYASRCCGSFLSVVRPDVVTELVDSMITDAMQGGADCIVTACAMCHMNLEIRTTLQHPIPVLHFSELLAMALGEPPDKGWFARHLIDPRPMLKEKGVI</sequence>
<dbReference type="InterPro" id="IPR004017">
    <property type="entry name" value="Cys_rich_dom"/>
</dbReference>
<accession>A0ABM7WB72</accession>
<dbReference type="PANTHER" id="PTHR42947">
    <property type="entry name" value="COB--COM HETERODISULFIDE REDUCTASE SUBUNIT B 1"/>
    <property type="match status" value="1"/>
</dbReference>
<feature type="domain" description="Cysteine-rich" evidence="2">
    <location>
        <begin position="151"/>
        <end position="235"/>
    </location>
</feature>
<organism evidence="3 4">
    <name type="scientific">Desulfofustis limnaeus</name>
    <dbReference type="NCBI Taxonomy" id="2740163"/>
    <lineage>
        <taxon>Bacteria</taxon>
        <taxon>Pseudomonadati</taxon>
        <taxon>Thermodesulfobacteriota</taxon>
        <taxon>Desulfobulbia</taxon>
        <taxon>Desulfobulbales</taxon>
        <taxon>Desulfocapsaceae</taxon>
        <taxon>Desulfofustis</taxon>
    </lineage>
</organism>
<proteinExistence type="predicted"/>